<comment type="catalytic activity">
    <reaction evidence="1 7">
        <text>guanosine(46) in tRNA + S-adenosyl-L-methionine = N(7)-methylguanosine(46) in tRNA + S-adenosyl-L-homocysteine</text>
        <dbReference type="Rhea" id="RHEA:42708"/>
        <dbReference type="Rhea" id="RHEA-COMP:10188"/>
        <dbReference type="Rhea" id="RHEA-COMP:10189"/>
        <dbReference type="ChEBI" id="CHEBI:57856"/>
        <dbReference type="ChEBI" id="CHEBI:59789"/>
        <dbReference type="ChEBI" id="CHEBI:74269"/>
        <dbReference type="ChEBI" id="CHEBI:74480"/>
        <dbReference type="EC" id="2.1.1.33"/>
    </reaction>
</comment>
<evidence type="ECO:0000256" key="2">
    <source>
        <dbReference type="ARBA" id="ARBA00003015"/>
    </source>
</evidence>
<dbReference type="EMBL" id="JAZHOF010000005">
    <property type="protein sequence ID" value="MEJ8572730.1"/>
    <property type="molecule type" value="Genomic_DNA"/>
</dbReference>
<comment type="pathway">
    <text evidence="7">tRNA modification; N(7)-methylguanine-tRNA biosynthesis.</text>
</comment>
<feature type="binding site" evidence="7">
    <location>
        <position position="142"/>
    </location>
    <ligand>
        <name>substrate</name>
    </ligand>
</feature>
<dbReference type="PANTHER" id="PTHR23417:SF14">
    <property type="entry name" value="PENTACOTRIPEPTIDE-REPEAT REGION OF PRORP DOMAIN-CONTAINING PROTEIN"/>
    <property type="match status" value="1"/>
</dbReference>
<evidence type="ECO:0000313" key="9">
    <source>
        <dbReference type="Proteomes" id="UP001378188"/>
    </source>
</evidence>
<proteinExistence type="inferred from homology"/>
<keyword evidence="6 7" id="KW-0819">tRNA processing</keyword>
<evidence type="ECO:0000256" key="6">
    <source>
        <dbReference type="ARBA" id="ARBA00022694"/>
    </source>
</evidence>
<keyword evidence="5 7" id="KW-0949">S-adenosyl-L-methionine</keyword>
<feature type="binding site" evidence="7">
    <location>
        <position position="116"/>
    </location>
    <ligand>
        <name>S-adenosyl-L-methionine</name>
        <dbReference type="ChEBI" id="CHEBI:59789"/>
    </ligand>
</feature>
<comment type="caution">
    <text evidence="7">Lacks conserved residue(s) required for the propagation of feature annotation.</text>
</comment>
<dbReference type="InterPro" id="IPR029063">
    <property type="entry name" value="SAM-dependent_MTases_sf"/>
</dbReference>
<protein>
    <recommendedName>
        <fullName evidence="7">tRNA (guanine-N(7)-)-methyltransferase</fullName>
        <ecNumber evidence="7">2.1.1.33</ecNumber>
    </recommendedName>
    <alternativeName>
        <fullName evidence="7">tRNA (guanine(46)-N(7))-methyltransferase</fullName>
    </alternativeName>
    <alternativeName>
        <fullName evidence="7">tRNA(m7G46)-methyltransferase</fullName>
    </alternativeName>
</protein>
<gene>
    <name evidence="7" type="primary">trmB</name>
    <name evidence="8" type="ORF">V3328_14660</name>
</gene>
<evidence type="ECO:0000256" key="4">
    <source>
        <dbReference type="ARBA" id="ARBA00022679"/>
    </source>
</evidence>
<evidence type="ECO:0000256" key="5">
    <source>
        <dbReference type="ARBA" id="ARBA00022691"/>
    </source>
</evidence>
<evidence type="ECO:0000313" key="8">
    <source>
        <dbReference type="EMBL" id="MEJ8572730.1"/>
    </source>
</evidence>
<dbReference type="PROSITE" id="PS51625">
    <property type="entry name" value="SAM_MT_TRMB"/>
    <property type="match status" value="1"/>
</dbReference>
<feature type="binding site" evidence="7">
    <location>
        <position position="138"/>
    </location>
    <ligand>
        <name>S-adenosyl-L-methionine</name>
        <dbReference type="ChEBI" id="CHEBI:59789"/>
    </ligand>
</feature>
<dbReference type="RefSeq" id="WP_340330417.1">
    <property type="nucleotide sequence ID" value="NZ_JAZHOF010000005.1"/>
</dbReference>
<dbReference type="GO" id="GO:0008176">
    <property type="term" value="F:tRNA (guanine(46)-N7)-methyltransferase activity"/>
    <property type="evidence" value="ECO:0007669"/>
    <property type="project" value="UniProtKB-UniRule"/>
</dbReference>
<comment type="caution">
    <text evidence="8">The sequence shown here is derived from an EMBL/GenBank/DDBJ whole genome shotgun (WGS) entry which is preliminary data.</text>
</comment>
<dbReference type="HAMAP" id="MF_01057">
    <property type="entry name" value="tRNA_methyltr_TrmB"/>
    <property type="match status" value="1"/>
</dbReference>
<feature type="binding site" evidence="7">
    <location>
        <begin position="212"/>
        <end position="215"/>
    </location>
    <ligand>
        <name>substrate</name>
    </ligand>
</feature>
<dbReference type="Pfam" id="PF02390">
    <property type="entry name" value="Methyltransf_4"/>
    <property type="match status" value="1"/>
</dbReference>
<dbReference type="EC" id="2.1.1.33" evidence="7"/>
<accession>A0AAW9RV17</accession>
<keyword evidence="9" id="KW-1185">Reference proteome</keyword>
<evidence type="ECO:0000256" key="3">
    <source>
        <dbReference type="ARBA" id="ARBA00022603"/>
    </source>
</evidence>
<dbReference type="SUPFAM" id="SSF53335">
    <property type="entry name" value="S-adenosyl-L-methionine-dependent methyltransferases"/>
    <property type="match status" value="1"/>
</dbReference>
<dbReference type="AlphaFoldDB" id="A0AAW9RV17"/>
<feature type="binding site" evidence="7">
    <location>
        <position position="64"/>
    </location>
    <ligand>
        <name>S-adenosyl-L-methionine</name>
        <dbReference type="ChEBI" id="CHEBI:59789"/>
    </ligand>
</feature>
<keyword evidence="3 7" id="KW-0489">Methyltransferase</keyword>
<evidence type="ECO:0000256" key="1">
    <source>
        <dbReference type="ARBA" id="ARBA00000142"/>
    </source>
</evidence>
<dbReference type="GO" id="GO:0043527">
    <property type="term" value="C:tRNA methyltransferase complex"/>
    <property type="evidence" value="ECO:0007669"/>
    <property type="project" value="TreeGrafter"/>
</dbReference>
<feature type="binding site" evidence="7">
    <location>
        <position position="174"/>
    </location>
    <ligand>
        <name>substrate</name>
    </ligand>
</feature>
<comment type="similarity">
    <text evidence="7">Belongs to the class I-like SAM-binding methyltransferase superfamily. TrmB family.</text>
</comment>
<reference evidence="8 9" key="1">
    <citation type="submission" date="2024-02" db="EMBL/GenBank/DDBJ databases">
        <title>Genome analysis and characterization of Microbaculum marinisediminis sp. nov., isolated from marine sediment.</title>
        <authorList>
            <person name="Du Z.-J."/>
            <person name="Ye Y.-Q."/>
            <person name="Zhang Z.-R."/>
            <person name="Yuan S.-M."/>
            <person name="Zhang X.-Y."/>
        </authorList>
    </citation>
    <scope>NUCLEOTIDE SEQUENCE [LARGE SCALE GENOMIC DNA]</scope>
    <source>
        <strain evidence="8 9">SDUM1044001</strain>
    </source>
</reference>
<feature type="binding site" evidence="7">
    <location>
        <position position="89"/>
    </location>
    <ligand>
        <name>S-adenosyl-L-methionine</name>
        <dbReference type="ChEBI" id="CHEBI:59789"/>
    </ligand>
</feature>
<dbReference type="Proteomes" id="UP001378188">
    <property type="component" value="Unassembled WGS sequence"/>
</dbReference>
<organism evidence="8 9">
    <name type="scientific">Microbaculum marinum</name>
    <dbReference type="NCBI Taxonomy" id="1764581"/>
    <lineage>
        <taxon>Bacteria</taxon>
        <taxon>Pseudomonadati</taxon>
        <taxon>Pseudomonadota</taxon>
        <taxon>Alphaproteobacteria</taxon>
        <taxon>Hyphomicrobiales</taxon>
        <taxon>Tepidamorphaceae</taxon>
        <taxon>Microbaculum</taxon>
    </lineage>
</organism>
<dbReference type="Gene3D" id="3.40.50.150">
    <property type="entry name" value="Vaccinia Virus protein VP39"/>
    <property type="match status" value="1"/>
</dbReference>
<keyword evidence="4 7" id="KW-0808">Transferase</keyword>
<comment type="function">
    <text evidence="2 7">Catalyzes the formation of N(7)-methylguanine at position 46 (m7G46) in tRNA.</text>
</comment>
<dbReference type="PANTHER" id="PTHR23417">
    <property type="entry name" value="3-DEOXY-D-MANNO-OCTULOSONIC-ACID TRANSFERASE/TRNA GUANINE-N 7 - -METHYLTRANSFERASE"/>
    <property type="match status" value="1"/>
</dbReference>
<dbReference type="InterPro" id="IPR055361">
    <property type="entry name" value="tRNA_methyltr_TrmB_bact"/>
</dbReference>
<evidence type="ECO:0000256" key="7">
    <source>
        <dbReference type="HAMAP-Rule" id="MF_01057"/>
    </source>
</evidence>
<dbReference type="InterPro" id="IPR003358">
    <property type="entry name" value="tRNA_(Gua-N-7)_MeTrfase_Trmb"/>
</dbReference>
<name>A0AAW9RV17_9HYPH</name>
<sequence>MPEAPETGDRRRLLYGRHKGHRLRQRQATLVDETLPKLRLRLDAPCPDDLTRLFDVPVERVEMEIGFGGGEHLGFRAGENPCTGFIGCEPFVNGVAKLLVEIEERALRNVRVHDDDARQVLDWLPDASLDRIWLLYPDPWPKRRHRKRRFLSPENLDVLARVMKPGADLRFATDIDDYADRSLRLLADRTDFEWTARRADDWRRPWQPWPGTRYEAKAARAGRTPCYLTFRRL</sequence>